<feature type="compositionally biased region" description="Polar residues" evidence="2">
    <location>
        <begin position="163"/>
        <end position="173"/>
    </location>
</feature>
<evidence type="ECO:0000256" key="2">
    <source>
        <dbReference type="SAM" id="MobiDB-lite"/>
    </source>
</evidence>
<proteinExistence type="predicted"/>
<feature type="region of interest" description="Disordered" evidence="2">
    <location>
        <begin position="1"/>
        <end position="21"/>
    </location>
</feature>
<dbReference type="RefSeq" id="XP_066631317.1">
    <property type="nucleotide sequence ID" value="XM_066778880.1"/>
</dbReference>
<feature type="coiled-coil region" evidence="1">
    <location>
        <begin position="27"/>
        <end position="71"/>
    </location>
</feature>
<keyword evidence="1" id="KW-0175">Coiled coil</keyword>
<name>A0ABR3CCB5_9PEZI</name>
<evidence type="ECO:0000313" key="3">
    <source>
        <dbReference type="EMBL" id="KAL0258288.1"/>
    </source>
</evidence>
<feature type="region of interest" description="Disordered" evidence="2">
    <location>
        <begin position="348"/>
        <end position="384"/>
    </location>
</feature>
<feature type="compositionally biased region" description="Low complexity" evidence="2">
    <location>
        <begin position="348"/>
        <end position="357"/>
    </location>
</feature>
<feature type="compositionally biased region" description="Polar residues" evidence="2">
    <location>
        <begin position="183"/>
        <end position="195"/>
    </location>
</feature>
<sequence>MAPPKYPPNYGTPDMPELSPGRLRSFMNLLEEARDQQEDHHERREQALMERQNLQKKRQELREKRIKTRNVQAGLISELRKLCLNANPPDYAAIFELYDEVERAHDELGVNEEDYDQEERRYDVLELQWTKNEGDIIGNLIEDIEELRIVPVRENEVEPDPQPATSPDFQSTEPVFPVPDSPPSATTPEIQQELASYSLKDAHPGTDETASEGHPGDQTDLEDESSAVPADPSAKHRHQLWEAVRPHMDILRDARADDGRRASEPIRRQPHFLQPPSSKGPVRRPRSESDLAGVEPRWQSIRSHVSQWILDSLKGSLLEKALAKAQLRMDDLDEKDWWDQLKLVWSTDAANEEPAASEAEDDYVNVESDGREDASQEGVSVDWS</sequence>
<gene>
    <name evidence="3" type="ORF">SLS55_007462</name>
</gene>
<comment type="caution">
    <text evidence="3">The sequence shown here is derived from an EMBL/GenBank/DDBJ whole genome shotgun (WGS) entry which is preliminary data.</text>
</comment>
<accession>A0ABR3CCB5</accession>
<dbReference type="Proteomes" id="UP001430584">
    <property type="component" value="Unassembled WGS sequence"/>
</dbReference>
<dbReference type="EMBL" id="JAJVCZ030000007">
    <property type="protein sequence ID" value="KAL0258288.1"/>
    <property type="molecule type" value="Genomic_DNA"/>
</dbReference>
<organism evidence="3 4">
    <name type="scientific">Diplodia seriata</name>
    <dbReference type="NCBI Taxonomy" id="420778"/>
    <lineage>
        <taxon>Eukaryota</taxon>
        <taxon>Fungi</taxon>
        <taxon>Dikarya</taxon>
        <taxon>Ascomycota</taxon>
        <taxon>Pezizomycotina</taxon>
        <taxon>Dothideomycetes</taxon>
        <taxon>Dothideomycetes incertae sedis</taxon>
        <taxon>Botryosphaeriales</taxon>
        <taxon>Botryosphaeriaceae</taxon>
        <taxon>Diplodia</taxon>
    </lineage>
</organism>
<keyword evidence="4" id="KW-1185">Reference proteome</keyword>
<evidence type="ECO:0000256" key="1">
    <source>
        <dbReference type="SAM" id="Coils"/>
    </source>
</evidence>
<reference evidence="3 4" key="1">
    <citation type="submission" date="2024-02" db="EMBL/GenBank/DDBJ databases">
        <title>De novo assembly and annotation of 12 fungi associated with fruit tree decline syndrome in Ontario, Canada.</title>
        <authorList>
            <person name="Sulman M."/>
            <person name="Ellouze W."/>
            <person name="Ilyukhin E."/>
        </authorList>
    </citation>
    <scope>NUCLEOTIDE SEQUENCE [LARGE SCALE GENOMIC DNA]</scope>
    <source>
        <strain evidence="3 4">FDS-637</strain>
    </source>
</reference>
<feature type="region of interest" description="Disordered" evidence="2">
    <location>
        <begin position="156"/>
        <end position="297"/>
    </location>
</feature>
<feature type="compositionally biased region" description="Basic and acidic residues" evidence="2">
    <location>
        <begin position="244"/>
        <end position="267"/>
    </location>
</feature>
<protein>
    <submittedName>
        <fullName evidence="3">Uncharacterized protein</fullName>
    </submittedName>
</protein>
<evidence type="ECO:0000313" key="4">
    <source>
        <dbReference type="Proteomes" id="UP001430584"/>
    </source>
</evidence>
<dbReference type="GeneID" id="92011547"/>